<evidence type="ECO:0000259" key="1">
    <source>
        <dbReference type="PROSITE" id="PS51819"/>
    </source>
</evidence>
<proteinExistence type="predicted"/>
<dbReference type="InterPro" id="IPR004360">
    <property type="entry name" value="Glyas_Fos-R_dOase_dom"/>
</dbReference>
<dbReference type="Proteomes" id="UP001501676">
    <property type="component" value="Unassembled WGS sequence"/>
</dbReference>
<accession>A0ABP6TDY4</accession>
<dbReference type="SUPFAM" id="SSF54593">
    <property type="entry name" value="Glyoxalase/Bleomycin resistance protein/Dihydroxybiphenyl dioxygenase"/>
    <property type="match status" value="1"/>
</dbReference>
<feature type="domain" description="VOC" evidence="1">
    <location>
        <begin position="4"/>
        <end position="134"/>
    </location>
</feature>
<evidence type="ECO:0000313" key="2">
    <source>
        <dbReference type="EMBL" id="GAA3398635.1"/>
    </source>
</evidence>
<dbReference type="InterPro" id="IPR029068">
    <property type="entry name" value="Glyas_Bleomycin-R_OHBP_Dase"/>
</dbReference>
<dbReference type="Gene3D" id="3.10.180.10">
    <property type="entry name" value="2,3-Dihydroxybiphenyl 1,2-Dioxygenase, domain 1"/>
    <property type="match status" value="1"/>
</dbReference>
<name>A0ABP6TDY4_9ACTN</name>
<sequence>MITGLNVATIFVRDKDEALQFYVDKLGLEKGNDVQQGSYRWLTVRAPGDGGTEICLEQPGPPLHDEATAEQLRELIAKGALTGLVLTTDDVRGLFESLQASGFTDFTQEPADHFYGTDMGLRDPSGNAIRILQQGDAAQDASA</sequence>
<reference evidence="3" key="1">
    <citation type="journal article" date="2019" name="Int. J. Syst. Evol. Microbiol.">
        <title>The Global Catalogue of Microorganisms (GCM) 10K type strain sequencing project: providing services to taxonomists for standard genome sequencing and annotation.</title>
        <authorList>
            <consortium name="The Broad Institute Genomics Platform"/>
            <consortium name="The Broad Institute Genome Sequencing Center for Infectious Disease"/>
            <person name="Wu L."/>
            <person name="Ma J."/>
        </authorList>
    </citation>
    <scope>NUCLEOTIDE SEQUENCE [LARGE SCALE GENOMIC DNA]</scope>
    <source>
        <strain evidence="3">JCM 9458</strain>
    </source>
</reference>
<comment type="caution">
    <text evidence="2">The sequence shown here is derived from an EMBL/GenBank/DDBJ whole genome shotgun (WGS) entry which is preliminary data.</text>
</comment>
<dbReference type="PROSITE" id="PS51819">
    <property type="entry name" value="VOC"/>
    <property type="match status" value="1"/>
</dbReference>
<protein>
    <submittedName>
        <fullName evidence="2">VOC family protein</fullName>
    </submittedName>
</protein>
<gene>
    <name evidence="2" type="ORF">GCM10020369_82570</name>
</gene>
<keyword evidence="3" id="KW-1185">Reference proteome</keyword>
<dbReference type="RefSeq" id="WP_345733813.1">
    <property type="nucleotide sequence ID" value="NZ_BAAAYN010000093.1"/>
</dbReference>
<dbReference type="Pfam" id="PF00903">
    <property type="entry name" value="Glyoxalase"/>
    <property type="match status" value="1"/>
</dbReference>
<evidence type="ECO:0000313" key="3">
    <source>
        <dbReference type="Proteomes" id="UP001501676"/>
    </source>
</evidence>
<dbReference type="PANTHER" id="PTHR36437:SF2">
    <property type="entry name" value="GLYOXALASE_BLEOMYCIN RESISTANCE PROTEIN_DIOXYGENASE"/>
    <property type="match status" value="1"/>
</dbReference>
<dbReference type="InterPro" id="IPR037523">
    <property type="entry name" value="VOC_core"/>
</dbReference>
<dbReference type="EMBL" id="BAAAYN010000093">
    <property type="protein sequence ID" value="GAA3398635.1"/>
    <property type="molecule type" value="Genomic_DNA"/>
</dbReference>
<dbReference type="CDD" id="cd07263">
    <property type="entry name" value="VOC_like"/>
    <property type="match status" value="1"/>
</dbReference>
<organism evidence="2 3">
    <name type="scientific">Cryptosporangium minutisporangium</name>
    <dbReference type="NCBI Taxonomy" id="113569"/>
    <lineage>
        <taxon>Bacteria</taxon>
        <taxon>Bacillati</taxon>
        <taxon>Actinomycetota</taxon>
        <taxon>Actinomycetes</taxon>
        <taxon>Cryptosporangiales</taxon>
        <taxon>Cryptosporangiaceae</taxon>
        <taxon>Cryptosporangium</taxon>
    </lineage>
</organism>
<dbReference type="PANTHER" id="PTHR36437">
    <property type="entry name" value="GLYOXALASE/BLEOMYCIN RESISTANCE PROTEIN/DIOXYGENASE"/>
    <property type="match status" value="1"/>
</dbReference>